<feature type="region of interest" description="Disordered" evidence="4">
    <location>
        <begin position="944"/>
        <end position="967"/>
    </location>
</feature>
<proteinExistence type="inferred from homology"/>
<feature type="compositionally biased region" description="Polar residues" evidence="4">
    <location>
        <begin position="2080"/>
        <end position="2104"/>
    </location>
</feature>
<dbReference type="OrthoDB" id="428159at2759"/>
<dbReference type="PANTHER" id="PTHR16166">
    <property type="entry name" value="VACUOLAR PROTEIN SORTING-ASSOCIATED PROTEIN VPS13"/>
    <property type="match status" value="1"/>
</dbReference>
<evidence type="ECO:0000259" key="7">
    <source>
        <dbReference type="Pfam" id="PF25036"/>
    </source>
</evidence>
<feature type="region of interest" description="Disordered" evidence="4">
    <location>
        <begin position="527"/>
        <end position="546"/>
    </location>
</feature>
<organism evidence="9 10">
    <name type="scientific">Tieghemiomyces parasiticus</name>
    <dbReference type="NCBI Taxonomy" id="78921"/>
    <lineage>
        <taxon>Eukaryota</taxon>
        <taxon>Fungi</taxon>
        <taxon>Fungi incertae sedis</taxon>
        <taxon>Zoopagomycota</taxon>
        <taxon>Kickxellomycotina</taxon>
        <taxon>Dimargaritomycetes</taxon>
        <taxon>Dimargaritales</taxon>
        <taxon>Dimargaritaceae</taxon>
        <taxon>Tieghemiomyces</taxon>
    </lineage>
</organism>
<name>A0A9W7ZY60_9FUNG</name>
<dbReference type="InterPro" id="IPR056748">
    <property type="entry name" value="VPS13-like_C"/>
</dbReference>
<feature type="region of interest" description="Disordered" evidence="4">
    <location>
        <begin position="418"/>
        <end position="450"/>
    </location>
</feature>
<dbReference type="GO" id="GO:0007005">
    <property type="term" value="P:mitochondrion organization"/>
    <property type="evidence" value="ECO:0007669"/>
    <property type="project" value="TreeGrafter"/>
</dbReference>
<dbReference type="InterPro" id="IPR056747">
    <property type="entry name" value="VPS13-like_M"/>
</dbReference>
<feature type="domain" description="VPS13-like middle region" evidence="6">
    <location>
        <begin position="1344"/>
        <end position="2257"/>
    </location>
</feature>
<keyword evidence="2" id="KW-0813">Transport</keyword>
<feature type="region of interest" description="Disordered" evidence="4">
    <location>
        <begin position="986"/>
        <end position="1015"/>
    </location>
</feature>
<feature type="compositionally biased region" description="Low complexity" evidence="4">
    <location>
        <begin position="951"/>
        <end position="963"/>
    </location>
</feature>
<feature type="compositionally biased region" description="Low complexity" evidence="4">
    <location>
        <begin position="2068"/>
        <end position="2079"/>
    </location>
</feature>
<dbReference type="Pfam" id="PF25037">
    <property type="entry name" value="VPS13_C"/>
    <property type="match status" value="1"/>
</dbReference>
<dbReference type="Pfam" id="PF25033">
    <property type="entry name" value="VPS13_M"/>
    <property type="match status" value="1"/>
</dbReference>
<feature type="domain" description="Intermembrane lipid transfer protein VPS13-like C-terminal" evidence="8">
    <location>
        <begin position="3462"/>
        <end position="3567"/>
    </location>
</feature>
<feature type="region of interest" description="Disordered" evidence="4">
    <location>
        <begin position="1114"/>
        <end position="1149"/>
    </location>
</feature>
<dbReference type="InterPro" id="IPR009543">
    <property type="entry name" value="VPS13_VAB"/>
</dbReference>
<keyword evidence="10" id="KW-1185">Reference proteome</keyword>
<feature type="region of interest" description="Disordered" evidence="4">
    <location>
        <begin position="2476"/>
        <end position="2511"/>
    </location>
</feature>
<feature type="compositionally biased region" description="Polar residues" evidence="4">
    <location>
        <begin position="1852"/>
        <end position="1863"/>
    </location>
</feature>
<dbReference type="GO" id="GO:0045053">
    <property type="term" value="P:protein retention in Golgi apparatus"/>
    <property type="evidence" value="ECO:0007669"/>
    <property type="project" value="TreeGrafter"/>
</dbReference>
<feature type="compositionally biased region" description="Low complexity" evidence="4">
    <location>
        <begin position="1873"/>
        <end position="1899"/>
    </location>
</feature>
<feature type="region of interest" description="Disordered" evidence="4">
    <location>
        <begin position="647"/>
        <end position="684"/>
    </location>
</feature>
<comment type="caution">
    <text evidence="9">The sequence shown here is derived from an EMBL/GenBank/DDBJ whole genome shotgun (WGS) entry which is preliminary data.</text>
</comment>
<evidence type="ECO:0000259" key="6">
    <source>
        <dbReference type="Pfam" id="PF25033"/>
    </source>
</evidence>
<comment type="similarity">
    <text evidence="1">Belongs to the VPS13 family.</text>
</comment>
<feature type="domain" description="Chorein N-terminal" evidence="5">
    <location>
        <begin position="1"/>
        <end position="929"/>
    </location>
</feature>
<evidence type="ECO:0000313" key="9">
    <source>
        <dbReference type="EMBL" id="KAJ1914131.1"/>
    </source>
</evidence>
<dbReference type="GO" id="GO:0006869">
    <property type="term" value="P:lipid transport"/>
    <property type="evidence" value="ECO:0007669"/>
    <property type="project" value="UniProtKB-KW"/>
</dbReference>
<feature type="compositionally biased region" description="Polar residues" evidence="4">
    <location>
        <begin position="658"/>
        <end position="671"/>
    </location>
</feature>
<evidence type="ECO:0000256" key="3">
    <source>
        <dbReference type="ARBA" id="ARBA00023055"/>
    </source>
</evidence>
<evidence type="ECO:0000313" key="10">
    <source>
        <dbReference type="Proteomes" id="UP001150569"/>
    </source>
</evidence>
<dbReference type="GO" id="GO:0045324">
    <property type="term" value="P:late endosome to vacuole transport"/>
    <property type="evidence" value="ECO:0007669"/>
    <property type="project" value="TreeGrafter"/>
</dbReference>
<dbReference type="Pfam" id="PF25036">
    <property type="entry name" value="VPS13_VAB"/>
    <property type="match status" value="1"/>
</dbReference>
<feature type="region of interest" description="Disordered" evidence="4">
    <location>
        <begin position="98"/>
        <end position="117"/>
    </location>
</feature>
<dbReference type="Pfam" id="PF12624">
    <property type="entry name" value="VPS13_N"/>
    <property type="match status" value="1"/>
</dbReference>
<reference evidence="9" key="1">
    <citation type="submission" date="2022-07" db="EMBL/GenBank/DDBJ databases">
        <title>Phylogenomic reconstructions and comparative analyses of Kickxellomycotina fungi.</title>
        <authorList>
            <person name="Reynolds N.K."/>
            <person name="Stajich J.E."/>
            <person name="Barry K."/>
            <person name="Grigoriev I.V."/>
            <person name="Crous P."/>
            <person name="Smith M.E."/>
        </authorList>
    </citation>
    <scope>NUCLEOTIDE SEQUENCE</scope>
    <source>
        <strain evidence="9">RSA 861</strain>
    </source>
</reference>
<feature type="compositionally biased region" description="Low complexity" evidence="4">
    <location>
        <begin position="429"/>
        <end position="443"/>
    </location>
</feature>
<dbReference type="InterPro" id="IPR026847">
    <property type="entry name" value="VPS13"/>
</dbReference>
<evidence type="ECO:0000259" key="8">
    <source>
        <dbReference type="Pfam" id="PF25037"/>
    </source>
</evidence>
<evidence type="ECO:0000259" key="5">
    <source>
        <dbReference type="Pfam" id="PF12624"/>
    </source>
</evidence>
<evidence type="ECO:0000256" key="2">
    <source>
        <dbReference type="ARBA" id="ARBA00022448"/>
    </source>
</evidence>
<feature type="compositionally biased region" description="Polar residues" evidence="4">
    <location>
        <begin position="1206"/>
        <end position="1217"/>
    </location>
</feature>
<dbReference type="InterPro" id="IPR026854">
    <property type="entry name" value="VPS13_N"/>
</dbReference>
<feature type="region of interest" description="Disordered" evidence="4">
    <location>
        <begin position="1818"/>
        <end position="1922"/>
    </location>
</feature>
<sequence length="3592" mass="394863">MFEAIVTNLLNKFLGDYVANLETDQLKIGIWHGDVKLNNLQLKREALDKFNLPIDVHEGYIGELILKIPWSNLKGEPVQVLLKNIFVLAGPKKISEYDAEEDDRRRQRRKQEKLETLSMLATKPKSAGATAGEDDAKATSFTMQLVTKIVDNLQISIHNIHIRYEDNTSNPDHRFAFGITLSELSAASTDADWNVTFIDQPTGNVHKLLRLGSLSVYVNPDADTLAGQSPGDFLRSFTEGIPSADHQPEGHQYVLKPVSGTGRLTLNKKFTATDAKNTATLLFDELAFVLNDRQYQDLLLLASSFDYYLRQHRYRRFRPAPGVTVKKDPRAWLQYSMRCVLSEVHERNRKWSWAYFEERREDRLRYLRLYRTVKLDPQAVEARRELEALERKLSFQDIRLYRSIVESKLRKEKALTAAHAQGGMLKPTGATAAAASGGPEADGQPPQQHQHSVAADAASWVGSWFGSWSGNGQTVQPGQTLTEEQLQELYDTIEYDEREAVPDYDLPDECVLLQVNMQLNHGSFTVKQAPRRDRSQRRRQLSSTQKRCGLTPRALLSVNFETFRLGFVKRPRSFTANLSLHSFHILDGTTERSLYPYLVSMRGVPPTQLMAATARQAHAASASEANISGASDLDRSVARLHRPNSIVTESAADEHASKSPTRPSQAPTSVGTDGDQVPLRPATKTDDPFFRLTFDHKPLDGRASSALALHSRGLNFFFNPHAIETLVRFFRPPVPARDSVQTLIAAAGRSVEGIKQQTRAGLQFALEEHSTIDVQIDLDAPVFILPSSYTHTNALVTVLDSGHLRVRTRLVAPDRLAEWRAKEGHEISAAELDELKELMYDRFAIDLTAVQLVVGESVPRCLDALEARDDGPTGGDLHVVNRLDLTFDVGLSIVPQDAALPKIVVRGHLPSVKLNFSDRKYRAIMKLVDMMDFLDRLDVVEDGDSDGEGAGAAQTPASPATPQRTLTAGSMGHVHDLLRAPTLGDSDAEEELPLPPGLTGPGSRASSVSDSDDSDAEFFDAEAGAPANDSSQLLLSVRQLTLHLTIAELSASLRRSDRDIEVPETYLAELKVRRFVLDFTKRPLDMTARVRVDDMAVEDRMHYGSYLLTAAERQEKAQANGAASRTEEHDHLEATTGDKTGDDEPPPLLSLLYKRVDPASPEFLPVYEGMRQSVEVDMSSVTVNVVRGSILTLYDFILKTFVPPDENQQQQTPASPQRESDGASHLPIQGSPPSGSVGVVSDPSDPATVRVRVCLHRIHLQLHNDQVQLATLSLSHADVAVLVRSRTLRVGAKLGTLSLTDDAVLPGTPGLDNFRQLLTMAGDGLANFSYETFDPATPATYPGFDAALFLRVGATRLTVANEPLQALIEFGSRFAQMHGLFEAARKAAAEQATQLQERASRFHFNIHIQAPTLVFPESTRRPDILEARLGELTFENRFVAVGDDGEPLRDALNALRQRLDAVGPHWLPPLTSGAMSPDGYALNPDYVRRLSTAAATAEDAGPTMNKMYLQVRSIGLLSHLYLDPGSDRMQELAILDDIDLAVAINYLPYCPGGRRPETEITAKLSDVRMHLTERQYRFLLHLATTLPRVFTESTAAAVASADALERSLSQLTIASDVTSFGRGRESDRASADSFAYPDDASSHSPAGGGATSKLALPHRHGPPPVAPGAPGEPGTGSGTAATPTFATLDLVFNLDTVDLELFRGDGTGGGPDLADASFTRFRCQHLVVKHRADSQGATEAELQVHTLAVRDTRPRSDSQFRDLIPAADHDGPQLLARVDARPGEDTVLIATVDHPRVVLDLNHLYALRDYFMSAFAEQEQQRQRGDGSAVSHHGDGPGSQGSGSDQSPPTLQPATTHGSSTSDVARIPAQAPASVGRTAQAAAAAVTTRTTTGSNSRQNNRPRPTPAGEVAPSPSLAAAGTTGKTDTAGFAYRINIVSPEVLLLNDATRADTEAVVLAMEQAVVAQQGLFALTLERVNMALCRMDRREETSVNFIDPFDIVLSMHNAARRAEHLLTNVIVDVKPLVLRVSYEDISLLLEIAQRASQLAGGGGDGKQGGDVALVPATTTRTHTSESTQRRPSSSPAVTFPSNTSDSSTAQSTPSLTAHAGGALVPTDPLPAKPVSAAVARSTSNAAAAAAGKVTVSREVLKLAFQGFQVVLIGNKIDIPVVDVLVDAVTVNVADWSTQLKVDANLRVHANYYNLQSSHWEPLVEPWQVGIHVQTVSDPTPTTRMDVRAAQRLDINISHAFLQTLLNSTTELTRDPANYLYRTRTEHVPYRIKNLTGTDLYVWNELPSGHRDRTQVQLLADRAELPWRFGDWHRSRDVIVKARNRIGVQFAAVQLESLKDIPVDREGSKLYRLRPKLDLVTHRLAVDVTLKGNVKEVVLRSALVFENRTLLPLELVMVDQNGHPVGESFTVAPAQDCPIPLLKCHRYGVRLRPADGSQFGWSQGYIYWPNFLTGKGTAPTTVVCPSTATTTPAPSSAVVTRLHQHQQQAEGGRSSTHQPPPPPPDFYLRMHARYKRNDPSVHAYPFMTIRLSAPLELENLLPYDVEYTVVDRDAGREWQARLARGAVAPLHLAPPRHLLLLRLSVPDTPFTRSRFAVINAAASADIAVDDTLALVDRSRRELLIRLDRRPLPDTGGAHIVSVYAPYIMLNQTGLHMHLKSRSLIKSASVAAGQGSEGIPSGDAARPFMFAYDSFEPRNRCLIQFPGADWSKPLSFDAVGTLLEVVIPATAGATATSVHVGVSVEPGPGKFSRSKVVTFTPRYVLKNNTGLDLQFRELGTARSTPLGNDTRVPLHFIHAPREKQLTLNAPTAPNHWSAPFPIDEVGRLFVKLPTTRQSRILVRVDVLLEGPCVFIMLSQVTGEWPFRIENASDVEVLLYQHDPSLRDGSGGSAGGDPGGSLVKKYRLPPGKSMSYAWDYPSVREKLLVLNVRGRERHVDVQQIGTLVPFKFASATAYPNTMSLDVVADHTTQVLRLTPYHQSRSIFKPRLARRDTLREAFELADVRNVTTLTFRLRLAGVGVSLINAKLQELLYATLRGIEFKFIDSTCNQSLNWMIEWIQVDNQLYGGLNEILLYPTLLPRPGQETETRPTLHMALVRAKDASYGVNYLRYFSVLLQEMSLEMDEDFLFSLLEFARFDTGGEDGGAGGESPGALRRREDQICAKTVCHLSEPTVPQDELQLYFEVLHIQPLKFNLSFVRTQRINQELDPLSSVNPLMVIGNAFTMAVGNVNDAPVKLNALVIENVRASASILLDRFTQHYTQEALYQIHKVLGSADVLGNPVGLFNNISSGVADFFYEPYHGFVMSDRPQDFGIGLARGTYSLFSKTVYGFSDSFSKFAESVSKGLSVATLDKAYQDRRRIARTRNRPRHALYGVSQGATSFASSVASGITGVVMQPIQGAERDGVGGFFKGVGKGLVGVVTKPMVGVLDLASHVTEGIKNTTTVFSAVDLDRVRLPRFVARDGILHPYNQRDALGQYWLKQINNGEYFYETYLAHLELRGSEMVALVTYTKILLIKSRSLSVEWALPLSSLQSINLEATGISLVLRGNEPGPFIPIPEASSRRWLYQKFEEAVRELTQRKGDE</sequence>
<feature type="domain" description="Vacuolar protein sorting-associated protein 13 VPS13 adaptor binding" evidence="7">
    <location>
        <begin position="2329"/>
        <end position="2929"/>
    </location>
</feature>
<feature type="compositionally biased region" description="Polar residues" evidence="4">
    <location>
        <begin position="2493"/>
        <end position="2505"/>
    </location>
</feature>
<feature type="compositionally biased region" description="Low complexity" evidence="4">
    <location>
        <begin position="1231"/>
        <end position="1243"/>
    </location>
</feature>
<feature type="compositionally biased region" description="Low complexity" evidence="4">
    <location>
        <begin position="2476"/>
        <end position="2488"/>
    </location>
</feature>
<feature type="region of interest" description="Disordered" evidence="4">
    <location>
        <begin position="1629"/>
        <end position="1682"/>
    </location>
</feature>
<evidence type="ECO:0000256" key="4">
    <source>
        <dbReference type="SAM" id="MobiDB-lite"/>
    </source>
</evidence>
<accession>A0A9W7ZY60</accession>
<evidence type="ECO:0000256" key="1">
    <source>
        <dbReference type="ARBA" id="ARBA00006545"/>
    </source>
</evidence>
<gene>
    <name evidence="9" type="primary">VPS13_2</name>
    <name evidence="9" type="ORF">IWQ60_008926</name>
</gene>
<protein>
    <submittedName>
        <fullName evidence="9">Vacuolar protein sorting-associated protein 13</fullName>
    </submittedName>
</protein>
<keyword evidence="3" id="KW-0445">Lipid transport</keyword>
<dbReference type="GO" id="GO:0006623">
    <property type="term" value="P:protein targeting to vacuole"/>
    <property type="evidence" value="ECO:0007669"/>
    <property type="project" value="TreeGrafter"/>
</dbReference>
<feature type="region of interest" description="Disordered" evidence="4">
    <location>
        <begin position="2068"/>
        <end position="2112"/>
    </location>
</feature>
<dbReference type="Proteomes" id="UP001150569">
    <property type="component" value="Unassembled WGS sequence"/>
</dbReference>
<dbReference type="EMBL" id="JANBPT010000703">
    <property type="protein sequence ID" value="KAJ1914131.1"/>
    <property type="molecule type" value="Genomic_DNA"/>
</dbReference>
<feature type="region of interest" description="Disordered" evidence="4">
    <location>
        <begin position="1204"/>
        <end position="1243"/>
    </location>
</feature>
<dbReference type="PANTHER" id="PTHR16166:SF93">
    <property type="entry name" value="INTERMEMBRANE LIPID TRANSFER PROTEIN VPS13"/>
    <property type="match status" value="1"/>
</dbReference>